<dbReference type="RefSeq" id="WP_219780805.1">
    <property type="nucleotide sequence ID" value="NZ_JAHXPT010000013.1"/>
</dbReference>
<keyword evidence="2" id="KW-1185">Reference proteome</keyword>
<dbReference type="EMBL" id="JAHXPT010000013">
    <property type="protein sequence ID" value="MBW6411337.1"/>
    <property type="molecule type" value="Genomic_DNA"/>
</dbReference>
<evidence type="ECO:0000313" key="1">
    <source>
        <dbReference type="EMBL" id="MBW6411337.1"/>
    </source>
</evidence>
<reference evidence="1 2" key="1">
    <citation type="submission" date="2021-07" db="EMBL/GenBank/DDBJ databases">
        <title>Clostridium weizhouense sp. nov., an anaerobic bacterium isolated from activated sludge of Petroleum wastewater.</title>
        <authorList>
            <person name="Li Q."/>
        </authorList>
    </citation>
    <scope>NUCLEOTIDE SEQUENCE [LARGE SCALE GENOMIC DNA]</scope>
    <source>
        <strain evidence="1 2">YB-6</strain>
    </source>
</reference>
<name>A0ABS7ARP3_9CLOT</name>
<gene>
    <name evidence="1" type="ORF">KYD98_14680</name>
</gene>
<sequence length="249" mass="28623">MALKKLTEAQKLRIANMKQGEVTQTMSTSNNSITNASIVSREEVIPKVENVLEDVIEDTKYQSMQKNIIPQNIFVTNISNKEGQARTNYDYSQDDESEDDFFQEEEANNDDIDGINSLQDLLVEITTRKAKIPEGEIKFLIKHISLERCVESRYGIANQVTVHYHLHKEINGEIKEFSLKQKYYVSNYPKSRFGKLYKALTGKETSNHINLRKLYGISGTAEITYYTADNDDVFENVDIESIRVIRKHA</sequence>
<accession>A0ABS7ARP3</accession>
<organism evidence="1 2">
    <name type="scientific">Clostridium weizhouense</name>
    <dbReference type="NCBI Taxonomy" id="2859781"/>
    <lineage>
        <taxon>Bacteria</taxon>
        <taxon>Bacillati</taxon>
        <taxon>Bacillota</taxon>
        <taxon>Clostridia</taxon>
        <taxon>Eubacteriales</taxon>
        <taxon>Clostridiaceae</taxon>
        <taxon>Clostridium</taxon>
    </lineage>
</organism>
<dbReference type="Proteomes" id="UP001519921">
    <property type="component" value="Unassembled WGS sequence"/>
</dbReference>
<proteinExistence type="predicted"/>
<protein>
    <submittedName>
        <fullName evidence="1">Uncharacterized protein</fullName>
    </submittedName>
</protein>
<evidence type="ECO:0000313" key="2">
    <source>
        <dbReference type="Proteomes" id="UP001519921"/>
    </source>
</evidence>
<comment type="caution">
    <text evidence="1">The sequence shown here is derived from an EMBL/GenBank/DDBJ whole genome shotgun (WGS) entry which is preliminary data.</text>
</comment>